<dbReference type="GO" id="GO:0008757">
    <property type="term" value="F:S-adenosylmethionine-dependent methyltransferase activity"/>
    <property type="evidence" value="ECO:0007669"/>
    <property type="project" value="InterPro"/>
</dbReference>
<feature type="domain" description="Methyltransferase type 11" evidence="4">
    <location>
        <begin position="39"/>
        <end position="127"/>
    </location>
</feature>
<comment type="similarity">
    <text evidence="1">Belongs to the methyltransferase superfamily.</text>
</comment>
<dbReference type="PANTHER" id="PTHR44942:SF4">
    <property type="entry name" value="METHYLTRANSFERASE TYPE 11 DOMAIN-CONTAINING PROTEIN"/>
    <property type="match status" value="1"/>
</dbReference>
<proteinExistence type="inferred from homology"/>
<dbReference type="AlphaFoldDB" id="A0A918XDW1"/>
<dbReference type="InterPro" id="IPR013216">
    <property type="entry name" value="Methyltransf_11"/>
</dbReference>
<protein>
    <recommendedName>
        <fullName evidence="4">Methyltransferase type 11 domain-containing protein</fullName>
    </recommendedName>
</protein>
<evidence type="ECO:0000313" key="5">
    <source>
        <dbReference type="EMBL" id="GHD27709.1"/>
    </source>
</evidence>
<evidence type="ECO:0000256" key="1">
    <source>
        <dbReference type="ARBA" id="ARBA00008361"/>
    </source>
</evidence>
<dbReference type="GO" id="GO:0032259">
    <property type="term" value="P:methylation"/>
    <property type="evidence" value="ECO:0007669"/>
    <property type="project" value="UniProtKB-KW"/>
</dbReference>
<keyword evidence="3" id="KW-0808">Transferase</keyword>
<dbReference type="CDD" id="cd02440">
    <property type="entry name" value="AdoMet_MTases"/>
    <property type="match status" value="1"/>
</dbReference>
<reference evidence="5" key="2">
    <citation type="submission" date="2020-09" db="EMBL/GenBank/DDBJ databases">
        <authorList>
            <person name="Sun Q."/>
            <person name="Kim S."/>
        </authorList>
    </citation>
    <scope>NUCLEOTIDE SEQUENCE</scope>
    <source>
        <strain evidence="5">KCTC 23430</strain>
    </source>
</reference>
<name>A0A918XDW1_9GAMM</name>
<keyword evidence="2" id="KW-0489">Methyltransferase</keyword>
<sequence length="246" mass="26582">MTEGHFTAGGERYAQFRPHYPAALAQALAALAPAKRIAVDIGCGSGQLTTLLAPHFERVIGVDPSESQLASAHQHAGVSYHCAPAENTGLPEHSADLITVAQAAHWFDLPAFCNEVRRIASPGAALALISYGVPYIEDPINAIFQKGYWQDVYRFWSPERRHVETGYADLNLPFNPLAAPDHDCRASLSLAGLIGYITTWSAYATAQKAGDTTAFEQFFESLSRAWGDAGEKTVVWPVSVKAARIG</sequence>
<dbReference type="EMBL" id="BMYM01000001">
    <property type="protein sequence ID" value="GHD27709.1"/>
    <property type="molecule type" value="Genomic_DNA"/>
</dbReference>
<dbReference type="Proteomes" id="UP000644693">
    <property type="component" value="Unassembled WGS sequence"/>
</dbReference>
<accession>A0A918XDW1</accession>
<dbReference type="Pfam" id="PF08241">
    <property type="entry name" value="Methyltransf_11"/>
    <property type="match status" value="1"/>
</dbReference>
<gene>
    <name evidence="5" type="ORF">GCM10007053_06350</name>
</gene>
<dbReference type="InterPro" id="IPR029063">
    <property type="entry name" value="SAM-dependent_MTases_sf"/>
</dbReference>
<evidence type="ECO:0000313" key="6">
    <source>
        <dbReference type="Proteomes" id="UP000644693"/>
    </source>
</evidence>
<keyword evidence="6" id="KW-1185">Reference proteome</keyword>
<evidence type="ECO:0000256" key="3">
    <source>
        <dbReference type="ARBA" id="ARBA00022679"/>
    </source>
</evidence>
<organism evidence="5 6">
    <name type="scientific">Parahalioglobus pacificus</name>
    <dbReference type="NCBI Taxonomy" id="930806"/>
    <lineage>
        <taxon>Bacteria</taxon>
        <taxon>Pseudomonadati</taxon>
        <taxon>Pseudomonadota</taxon>
        <taxon>Gammaproteobacteria</taxon>
        <taxon>Cellvibrionales</taxon>
        <taxon>Halieaceae</taxon>
        <taxon>Parahalioglobus</taxon>
    </lineage>
</organism>
<reference evidence="5" key="1">
    <citation type="journal article" date="2014" name="Int. J. Syst. Evol. Microbiol.">
        <title>Complete genome sequence of Corynebacterium casei LMG S-19264T (=DSM 44701T), isolated from a smear-ripened cheese.</title>
        <authorList>
            <consortium name="US DOE Joint Genome Institute (JGI-PGF)"/>
            <person name="Walter F."/>
            <person name="Albersmeier A."/>
            <person name="Kalinowski J."/>
            <person name="Ruckert C."/>
        </authorList>
    </citation>
    <scope>NUCLEOTIDE SEQUENCE</scope>
    <source>
        <strain evidence="5">KCTC 23430</strain>
    </source>
</reference>
<dbReference type="PANTHER" id="PTHR44942">
    <property type="entry name" value="METHYLTRANSF_11 DOMAIN-CONTAINING PROTEIN"/>
    <property type="match status" value="1"/>
</dbReference>
<dbReference type="Gene3D" id="3.40.50.150">
    <property type="entry name" value="Vaccinia Virus protein VP39"/>
    <property type="match status" value="1"/>
</dbReference>
<comment type="caution">
    <text evidence="5">The sequence shown here is derived from an EMBL/GenBank/DDBJ whole genome shotgun (WGS) entry which is preliminary data.</text>
</comment>
<evidence type="ECO:0000259" key="4">
    <source>
        <dbReference type="Pfam" id="PF08241"/>
    </source>
</evidence>
<evidence type="ECO:0000256" key="2">
    <source>
        <dbReference type="ARBA" id="ARBA00022603"/>
    </source>
</evidence>
<dbReference type="RefSeq" id="WP_189475065.1">
    <property type="nucleotide sequence ID" value="NZ_BMYM01000001.1"/>
</dbReference>
<dbReference type="InterPro" id="IPR051052">
    <property type="entry name" value="Diverse_substrate_MTase"/>
</dbReference>
<dbReference type="SUPFAM" id="SSF53335">
    <property type="entry name" value="S-adenosyl-L-methionine-dependent methyltransferases"/>
    <property type="match status" value="1"/>
</dbReference>